<evidence type="ECO:0000256" key="1">
    <source>
        <dbReference type="ARBA" id="ARBA00007150"/>
    </source>
</evidence>
<dbReference type="RefSeq" id="WP_072834958.1">
    <property type="nucleotide sequence ID" value="NZ_FQUU01000006.1"/>
</dbReference>
<keyword evidence="4 7" id="KW-0812">Transmembrane</keyword>
<feature type="transmembrane region" description="Helical" evidence="7">
    <location>
        <begin position="72"/>
        <end position="91"/>
    </location>
</feature>
<dbReference type="Proteomes" id="UP000184048">
    <property type="component" value="Unassembled WGS sequence"/>
</dbReference>
<keyword evidence="8" id="KW-0449">Lipoprotein</keyword>
<sequence>MYPNLYYVFKDFFGVEIGFLRFINSFGFFVAIAFLVAAAVLTSELKRKSKLGLFHPTEEKITVGKPATAFELILNFVLGFILGFKIVALFFLDAADTQDTQAYIFSGKGSWPIGLLVGALFAWIKWRDAKKQQLKNPEDRVIRVWPHDRVGEITIIALVVGLIGAKMFDIFENWSDFLKRPSEYIFSGGGLTFYGGLICSTIVIIWYARKHKFSVRHLADAIAPPLMIAYAIGRIGCQTAGDGDWGIYNNAYKVDASNKIVLAAPNDFSDSVNKHASFFSTHYENIQDVHHASFPKPAALSFLPNWFFAYNYPHNVNETGVPIAGCEGKYCNQLPIPVFPTPFYETLACTLLFFLLWAFRKRIQPAGGLFCLYLIVNGLERFFIEKIRVNNRLDIFGLHPTQAEVISAGLVITGVALWIFLRNKYHTTPQKL</sequence>
<keyword evidence="9" id="KW-1185">Reference proteome</keyword>
<dbReference type="PANTHER" id="PTHR30589">
    <property type="entry name" value="PROLIPOPROTEIN DIACYLGLYCERYL TRANSFERASE"/>
    <property type="match status" value="1"/>
</dbReference>
<feature type="transmembrane region" description="Helical" evidence="7">
    <location>
        <begin position="343"/>
        <end position="360"/>
    </location>
</feature>
<dbReference type="GO" id="GO:0005886">
    <property type="term" value="C:plasma membrane"/>
    <property type="evidence" value="ECO:0007669"/>
    <property type="project" value="InterPro"/>
</dbReference>
<name>A0A1M4YTV2_9BACT</name>
<evidence type="ECO:0000313" key="9">
    <source>
        <dbReference type="Proteomes" id="UP000184048"/>
    </source>
</evidence>
<feature type="transmembrane region" description="Helical" evidence="7">
    <location>
        <begin position="20"/>
        <end position="41"/>
    </location>
</feature>
<proteinExistence type="inferred from homology"/>
<dbReference type="STRING" id="1121884.SAMN02745131_01750"/>
<feature type="transmembrane region" description="Helical" evidence="7">
    <location>
        <begin position="366"/>
        <end position="384"/>
    </location>
</feature>
<dbReference type="AlphaFoldDB" id="A0A1M4YTV2"/>
<feature type="transmembrane region" description="Helical" evidence="7">
    <location>
        <begin position="103"/>
        <end position="124"/>
    </location>
</feature>
<evidence type="ECO:0000256" key="7">
    <source>
        <dbReference type="SAM" id="Phobius"/>
    </source>
</evidence>
<evidence type="ECO:0000313" key="8">
    <source>
        <dbReference type="EMBL" id="SHF08902.1"/>
    </source>
</evidence>
<keyword evidence="2" id="KW-1003">Cell membrane</keyword>
<evidence type="ECO:0000256" key="3">
    <source>
        <dbReference type="ARBA" id="ARBA00022679"/>
    </source>
</evidence>
<keyword evidence="5 7" id="KW-1133">Transmembrane helix</keyword>
<dbReference type="InterPro" id="IPR001640">
    <property type="entry name" value="Lgt"/>
</dbReference>
<feature type="transmembrane region" description="Helical" evidence="7">
    <location>
        <begin position="191"/>
        <end position="208"/>
    </location>
</feature>
<dbReference type="Pfam" id="PF01790">
    <property type="entry name" value="LGT"/>
    <property type="match status" value="1"/>
</dbReference>
<feature type="transmembrane region" description="Helical" evidence="7">
    <location>
        <begin position="150"/>
        <end position="171"/>
    </location>
</feature>
<keyword evidence="6 7" id="KW-0472">Membrane</keyword>
<comment type="similarity">
    <text evidence="1">Belongs to the Lgt family.</text>
</comment>
<accession>A0A1M4YTV2</accession>
<feature type="transmembrane region" description="Helical" evidence="7">
    <location>
        <begin position="405"/>
        <end position="421"/>
    </location>
</feature>
<organism evidence="8 9">
    <name type="scientific">Flavisolibacter ginsengisoli DSM 18119</name>
    <dbReference type="NCBI Taxonomy" id="1121884"/>
    <lineage>
        <taxon>Bacteria</taxon>
        <taxon>Pseudomonadati</taxon>
        <taxon>Bacteroidota</taxon>
        <taxon>Chitinophagia</taxon>
        <taxon>Chitinophagales</taxon>
        <taxon>Chitinophagaceae</taxon>
        <taxon>Flavisolibacter</taxon>
    </lineage>
</organism>
<dbReference type="GO" id="GO:0042158">
    <property type="term" value="P:lipoprotein biosynthetic process"/>
    <property type="evidence" value="ECO:0007669"/>
    <property type="project" value="InterPro"/>
</dbReference>
<dbReference type="EMBL" id="FQUU01000006">
    <property type="protein sequence ID" value="SHF08902.1"/>
    <property type="molecule type" value="Genomic_DNA"/>
</dbReference>
<dbReference type="PANTHER" id="PTHR30589:SF0">
    <property type="entry name" value="PHOSPHATIDYLGLYCEROL--PROLIPOPROTEIN DIACYLGLYCERYL TRANSFERASE"/>
    <property type="match status" value="1"/>
</dbReference>
<dbReference type="OrthoDB" id="871140at2"/>
<evidence type="ECO:0000256" key="4">
    <source>
        <dbReference type="ARBA" id="ARBA00022692"/>
    </source>
</evidence>
<dbReference type="GO" id="GO:0008961">
    <property type="term" value="F:phosphatidylglycerol-prolipoprotein diacylglyceryl transferase activity"/>
    <property type="evidence" value="ECO:0007669"/>
    <property type="project" value="InterPro"/>
</dbReference>
<evidence type="ECO:0000256" key="6">
    <source>
        <dbReference type="ARBA" id="ARBA00023136"/>
    </source>
</evidence>
<reference evidence="8 9" key="1">
    <citation type="submission" date="2016-11" db="EMBL/GenBank/DDBJ databases">
        <authorList>
            <person name="Jaros S."/>
            <person name="Januszkiewicz K."/>
            <person name="Wedrychowicz H."/>
        </authorList>
    </citation>
    <scope>NUCLEOTIDE SEQUENCE [LARGE SCALE GENOMIC DNA]</scope>
    <source>
        <strain evidence="8 9">DSM 18119</strain>
    </source>
</reference>
<protein>
    <submittedName>
        <fullName evidence="8">Prolipoprotein diacylglyceryltransferase</fullName>
    </submittedName>
</protein>
<gene>
    <name evidence="8" type="ORF">SAMN02745131_01750</name>
</gene>
<evidence type="ECO:0000256" key="2">
    <source>
        <dbReference type="ARBA" id="ARBA00022475"/>
    </source>
</evidence>
<keyword evidence="3 8" id="KW-0808">Transferase</keyword>
<evidence type="ECO:0000256" key="5">
    <source>
        <dbReference type="ARBA" id="ARBA00022989"/>
    </source>
</evidence>